<feature type="transmembrane region" description="Helical" evidence="1">
    <location>
        <begin position="492"/>
        <end position="509"/>
    </location>
</feature>
<evidence type="ECO:0008006" key="4">
    <source>
        <dbReference type="Google" id="ProtNLM"/>
    </source>
</evidence>
<evidence type="ECO:0000256" key="1">
    <source>
        <dbReference type="SAM" id="Phobius"/>
    </source>
</evidence>
<reference evidence="2" key="1">
    <citation type="submission" date="2020-03" db="EMBL/GenBank/DDBJ databases">
        <title>Hybrid Assembly of Korean Phytophthora infestans isolates.</title>
        <authorList>
            <person name="Prokchorchik M."/>
            <person name="Lee Y."/>
            <person name="Seo J."/>
            <person name="Cho J.-H."/>
            <person name="Park Y.-E."/>
            <person name="Jang D.-C."/>
            <person name="Im J.-S."/>
            <person name="Choi J.-G."/>
            <person name="Park H.-J."/>
            <person name="Lee G.-B."/>
            <person name="Lee Y.-G."/>
            <person name="Hong S.-Y."/>
            <person name="Cho K."/>
            <person name="Sohn K.H."/>
        </authorList>
    </citation>
    <scope>NUCLEOTIDE SEQUENCE</scope>
    <source>
        <strain evidence="2">KR_2_A2</strain>
    </source>
</reference>
<dbReference type="AlphaFoldDB" id="A0A8S9V133"/>
<feature type="transmembrane region" description="Helical" evidence="1">
    <location>
        <begin position="104"/>
        <end position="124"/>
    </location>
</feature>
<organism evidence="2 3">
    <name type="scientific">Phytophthora infestans</name>
    <name type="common">Potato late blight agent</name>
    <name type="synonym">Botrytis infestans</name>
    <dbReference type="NCBI Taxonomy" id="4787"/>
    <lineage>
        <taxon>Eukaryota</taxon>
        <taxon>Sar</taxon>
        <taxon>Stramenopiles</taxon>
        <taxon>Oomycota</taxon>
        <taxon>Peronosporomycetes</taxon>
        <taxon>Peronosporales</taxon>
        <taxon>Peronosporaceae</taxon>
        <taxon>Phytophthora</taxon>
    </lineage>
</organism>
<dbReference type="Proteomes" id="UP000704712">
    <property type="component" value="Unassembled WGS sequence"/>
</dbReference>
<gene>
    <name evidence="2" type="ORF">GN958_ATG03822</name>
</gene>
<accession>A0A8S9V133</accession>
<dbReference type="EMBL" id="JAACNO010000540">
    <property type="protein sequence ID" value="KAF4146935.1"/>
    <property type="molecule type" value="Genomic_DNA"/>
</dbReference>
<feature type="transmembrane region" description="Helical" evidence="1">
    <location>
        <begin position="165"/>
        <end position="185"/>
    </location>
</feature>
<feature type="transmembrane region" description="Helical" evidence="1">
    <location>
        <begin position="390"/>
        <end position="413"/>
    </location>
</feature>
<feature type="transmembrane region" description="Helical" evidence="1">
    <location>
        <begin position="67"/>
        <end position="84"/>
    </location>
</feature>
<protein>
    <recommendedName>
        <fullName evidence="4">Transmembrane protein</fullName>
    </recommendedName>
</protein>
<comment type="caution">
    <text evidence="2">The sequence shown here is derived from an EMBL/GenBank/DDBJ whole genome shotgun (WGS) entry which is preliminary data.</text>
</comment>
<evidence type="ECO:0000313" key="2">
    <source>
        <dbReference type="EMBL" id="KAF4146935.1"/>
    </source>
</evidence>
<sequence length="520" mass="58497">MLLPPRVQPTDISHGPRAEEAPATCSRFLQPLHAWKRLQVSYYGGKYSIERVFALETYARTTSLSRVFMVCLGTPMPMITLVVLQELIPLQDPSEGWHANDGFWIRTIILAFVVGHTIIGQASYMVDGVEISAIRLVLLSACAATMFTVCAAAIIAYIIFPVPFFVLTMAPLFYLLLIIAVRFIVGRHIIPHKEDMIPEAVIFTVDFFNTLYVATCMQSVSSVIAITAISVTDLLQTCIMLYGLHRRTVWIRPRLHEATNNPSGTNCVLTLASSLCRDIGKFSRQDRHGIRIRSCLVHRISEINEIHLQSLENIPEQQIEGIASDVNDVGPSGGKVQLRTHRAATWSLRLLCSRKRKDSVMPVLPSATSERPKTIENRQKKRLTILTETLGALFTTECIVVASYLEAIVPLFYCDYIVLMVRLPSAQYHTEMAEVTQDNVGATVFPVLIFGLLQFVSFGILVVVIERNFGLQALYQLAFVLETQMSLIQGKLIMWMVVTFSFRVIHFGMDFTYKFAWIKS</sequence>
<evidence type="ECO:0000313" key="3">
    <source>
        <dbReference type="Proteomes" id="UP000704712"/>
    </source>
</evidence>
<keyword evidence="1" id="KW-0472">Membrane</keyword>
<feature type="transmembrane region" description="Helical" evidence="1">
    <location>
        <begin position="444"/>
        <end position="465"/>
    </location>
</feature>
<name>A0A8S9V133_PHYIN</name>
<keyword evidence="1" id="KW-0812">Transmembrane</keyword>
<keyword evidence="1" id="KW-1133">Transmembrane helix</keyword>
<feature type="transmembrane region" description="Helical" evidence="1">
    <location>
        <begin position="136"/>
        <end position="159"/>
    </location>
</feature>
<proteinExistence type="predicted"/>